<organism evidence="3 4">
    <name type="scientific">Albugo candida</name>
    <dbReference type="NCBI Taxonomy" id="65357"/>
    <lineage>
        <taxon>Eukaryota</taxon>
        <taxon>Sar</taxon>
        <taxon>Stramenopiles</taxon>
        <taxon>Oomycota</taxon>
        <taxon>Peronosporomycetes</taxon>
        <taxon>Albuginales</taxon>
        <taxon>Albuginaceae</taxon>
        <taxon>Albugo</taxon>
    </lineage>
</organism>
<feature type="region of interest" description="Disordered" evidence="1">
    <location>
        <begin position="23"/>
        <end position="98"/>
    </location>
</feature>
<dbReference type="STRING" id="65357.A0A024G9H2"/>
<dbReference type="EMBL" id="CAIX01000041">
    <property type="protein sequence ID" value="CCI42957.1"/>
    <property type="molecule type" value="Genomic_DNA"/>
</dbReference>
<dbReference type="Pfam" id="PF08123">
    <property type="entry name" value="DOT1"/>
    <property type="match status" value="1"/>
</dbReference>
<evidence type="ECO:0000256" key="1">
    <source>
        <dbReference type="SAM" id="MobiDB-lite"/>
    </source>
</evidence>
<proteinExistence type="predicted"/>
<dbReference type="InterPro" id="IPR029063">
    <property type="entry name" value="SAM-dependent_MTases_sf"/>
</dbReference>
<dbReference type="GO" id="GO:0031151">
    <property type="term" value="F:histone H3K79 methyltransferase activity"/>
    <property type="evidence" value="ECO:0007669"/>
    <property type="project" value="InterPro"/>
</dbReference>
<dbReference type="AlphaFoldDB" id="A0A024G9H2"/>
<accession>A0A024G9H2</accession>
<dbReference type="OrthoDB" id="443402at2759"/>
<evidence type="ECO:0000313" key="4">
    <source>
        <dbReference type="Proteomes" id="UP000053237"/>
    </source>
</evidence>
<comment type="caution">
    <text evidence="3">The sequence shown here is derived from an EMBL/GenBank/DDBJ whole genome shotgun (WGS) entry which is preliminary data.</text>
</comment>
<dbReference type="SUPFAM" id="SSF53335">
    <property type="entry name" value="S-adenosyl-L-methionine-dependent methyltransferases"/>
    <property type="match status" value="1"/>
</dbReference>
<evidence type="ECO:0000313" key="3">
    <source>
        <dbReference type="EMBL" id="CCI42957.1"/>
    </source>
</evidence>
<dbReference type="Gene3D" id="3.40.50.150">
    <property type="entry name" value="Vaccinia Virus protein VP39"/>
    <property type="match status" value="1"/>
</dbReference>
<sequence length="437" mass="49050">MISSRAKVPSSATLFDASKSISGNKVALESKTSRFPTKQQRESTRKASSNKKSLKGDEPHLGNTTRRKRKAFLSDQKPQKKVKTQRKPAPLKSSLVPGKAIPLSPQRLENVAKSFIELDVVEVYKTIRKQTGALGGNAAGGAIYGEITRNSFQRVVDFLKINCDFSETSLFLDVGSGLGKPSFHVSIDPGVEISFGIELEEIRWHLSLHNLKSILLLEKNRSKRACMMFSMGDITNAATLNPFSHVYSFDVGFPPDVMDKYAAIYNLSDAPFLVSFHGPRKIIELYQFAVECMGQIVTSMAGSSEVHTCYFYRRHSQPICPQDDTEQNPVETEKRIGLIEEEFDDIPIKLLSVDPIFQSGFEIINRGHDGVIAWIESFFGQQLCNGRTRRQKALSARLADEVKYEQRQLQSYYRVVGNKRAFDDVAKNCGTYKTKKE</sequence>
<feature type="domain" description="DOT1" evidence="2">
    <location>
        <begin position="142"/>
        <end position="205"/>
    </location>
</feature>
<dbReference type="InParanoid" id="A0A024G9H2"/>
<gene>
    <name evidence="3" type="ORF">BN9_037410</name>
</gene>
<dbReference type="Proteomes" id="UP000053237">
    <property type="component" value="Unassembled WGS sequence"/>
</dbReference>
<evidence type="ECO:0000259" key="2">
    <source>
        <dbReference type="Pfam" id="PF08123"/>
    </source>
</evidence>
<protein>
    <recommendedName>
        <fullName evidence="2">DOT1 domain-containing protein</fullName>
    </recommendedName>
</protein>
<reference evidence="3 4" key="1">
    <citation type="submission" date="2012-05" db="EMBL/GenBank/DDBJ databases">
        <title>Recombination and specialization in a pathogen metapopulation.</title>
        <authorList>
            <person name="Gardiner A."/>
            <person name="Kemen E."/>
            <person name="Schultz-Larsen T."/>
            <person name="MacLean D."/>
            <person name="Van Oosterhout C."/>
            <person name="Jones J.D.G."/>
        </authorList>
    </citation>
    <scope>NUCLEOTIDE SEQUENCE [LARGE SCALE GENOMIC DNA]</scope>
    <source>
        <strain evidence="3 4">Ac Nc2</strain>
    </source>
</reference>
<keyword evidence="4" id="KW-1185">Reference proteome</keyword>
<name>A0A024G9H2_9STRA</name>
<dbReference type="InterPro" id="IPR025789">
    <property type="entry name" value="DOT1_dom"/>
</dbReference>